<feature type="chain" id="PRO_5009318599" evidence="4">
    <location>
        <begin position="24"/>
        <end position="351"/>
    </location>
</feature>
<dbReference type="GO" id="GO:0006805">
    <property type="term" value="P:xenobiotic metabolic process"/>
    <property type="evidence" value="ECO:0007669"/>
    <property type="project" value="TreeGrafter"/>
</dbReference>
<dbReference type="Pfam" id="PF00067">
    <property type="entry name" value="p450"/>
    <property type="match status" value="1"/>
</dbReference>
<evidence type="ECO:0000313" key="5">
    <source>
        <dbReference type="Proteomes" id="UP000095280"/>
    </source>
</evidence>
<protein>
    <submittedName>
        <fullName evidence="6">Cytochrome P450 2U1</fullName>
    </submittedName>
</protein>
<keyword evidence="2" id="KW-0479">Metal-binding</keyword>
<dbReference type="SUPFAM" id="SSF48264">
    <property type="entry name" value="Cytochrome P450"/>
    <property type="match status" value="2"/>
</dbReference>
<feature type="signal peptide" evidence="4">
    <location>
        <begin position="1"/>
        <end position="23"/>
    </location>
</feature>
<dbReference type="GO" id="GO:0005506">
    <property type="term" value="F:iron ion binding"/>
    <property type="evidence" value="ECO:0007669"/>
    <property type="project" value="InterPro"/>
</dbReference>
<reference evidence="6" key="1">
    <citation type="submission" date="2016-11" db="UniProtKB">
        <authorList>
            <consortium name="WormBaseParasite"/>
        </authorList>
    </citation>
    <scope>IDENTIFICATION</scope>
</reference>
<evidence type="ECO:0000256" key="3">
    <source>
        <dbReference type="ARBA" id="ARBA00023004"/>
    </source>
</evidence>
<dbReference type="GO" id="GO:0020037">
    <property type="term" value="F:heme binding"/>
    <property type="evidence" value="ECO:0007669"/>
    <property type="project" value="InterPro"/>
</dbReference>
<evidence type="ECO:0000256" key="4">
    <source>
        <dbReference type="SAM" id="SignalP"/>
    </source>
</evidence>
<comment type="similarity">
    <text evidence="1">Belongs to the cytochrome P450 family.</text>
</comment>
<dbReference type="AlphaFoldDB" id="A0A1I8FAG5"/>
<evidence type="ECO:0000256" key="1">
    <source>
        <dbReference type="ARBA" id="ARBA00010617"/>
    </source>
</evidence>
<proteinExistence type="inferred from homology"/>
<keyword evidence="4" id="KW-0732">Signal</keyword>
<dbReference type="Gene3D" id="1.10.630.10">
    <property type="entry name" value="Cytochrome P450"/>
    <property type="match status" value="1"/>
</dbReference>
<evidence type="ECO:0000256" key="2">
    <source>
        <dbReference type="ARBA" id="ARBA00022723"/>
    </source>
</evidence>
<dbReference type="PANTHER" id="PTHR24300">
    <property type="entry name" value="CYTOCHROME P450 508A4-RELATED"/>
    <property type="match status" value="1"/>
</dbReference>
<organism evidence="5 6">
    <name type="scientific">Macrostomum lignano</name>
    <dbReference type="NCBI Taxonomy" id="282301"/>
    <lineage>
        <taxon>Eukaryota</taxon>
        <taxon>Metazoa</taxon>
        <taxon>Spiralia</taxon>
        <taxon>Lophotrochozoa</taxon>
        <taxon>Platyhelminthes</taxon>
        <taxon>Rhabditophora</taxon>
        <taxon>Macrostomorpha</taxon>
        <taxon>Macrostomida</taxon>
        <taxon>Macrostomidae</taxon>
        <taxon>Macrostomum</taxon>
    </lineage>
</organism>
<evidence type="ECO:0000313" key="6">
    <source>
        <dbReference type="WBParaSite" id="maker-unitig_25403-snap-gene-0.2-mRNA-1"/>
    </source>
</evidence>
<dbReference type="PANTHER" id="PTHR24300:SF375">
    <property type="entry name" value="CYTOCHROME P450 FAMILY"/>
    <property type="match status" value="1"/>
</dbReference>
<dbReference type="GO" id="GO:0005737">
    <property type="term" value="C:cytoplasm"/>
    <property type="evidence" value="ECO:0007669"/>
    <property type="project" value="TreeGrafter"/>
</dbReference>
<dbReference type="GO" id="GO:0006082">
    <property type="term" value="P:organic acid metabolic process"/>
    <property type="evidence" value="ECO:0007669"/>
    <property type="project" value="TreeGrafter"/>
</dbReference>
<dbReference type="WBParaSite" id="maker-unitig_25403-snap-gene-0.2-mRNA-1">
    <property type="protein sequence ID" value="maker-unitig_25403-snap-gene-0.2-mRNA-1"/>
    <property type="gene ID" value="maker-unitig_25403-snap-gene-0.2"/>
</dbReference>
<keyword evidence="3" id="KW-0408">Iron</keyword>
<accession>A0A1I8FAG5</accession>
<name>A0A1I8FAG5_9PLAT</name>
<dbReference type="InterPro" id="IPR050182">
    <property type="entry name" value="Cytochrome_P450_fam2"/>
</dbReference>
<sequence>GGARPTLGVPLLGCLLQLRPTLWDAGRGDFVGYTGDIVQLPTLPGRDSMAAEELRNSLRLRLLNPGHRGIAASMGPSSDTLRRFSLAHAEGNFGLGRAESERRILQEFEQLRALSFLPTVVAISIPRNSINKAVALVTLRFLFGDLPAYDSQGVQPVPGGLEHCAADSPAELFNDDQLAYCLADLFIAGSDTTTNTLLWSLLLMAVHPEVQDAGCTASWLRGRLRPRLPNMRDRPLPALPPTPSSTRQHASYAFSRDLGVHQDTGQLASRLELIPDTFPKTRPATKFPGRPSISMAVRPWPASLHGRGAGQDGDFPVSSLPGMLKLPGEKAWIPAASPARWQNPAGQRWLA</sequence>
<dbReference type="GO" id="GO:0016712">
    <property type="term" value="F:oxidoreductase activity, acting on paired donors, with incorporation or reduction of molecular oxygen, reduced flavin or flavoprotein as one donor, and incorporation of one atom of oxygen"/>
    <property type="evidence" value="ECO:0007669"/>
    <property type="project" value="TreeGrafter"/>
</dbReference>
<dbReference type="Proteomes" id="UP000095280">
    <property type="component" value="Unplaced"/>
</dbReference>
<keyword evidence="5" id="KW-1185">Reference proteome</keyword>
<dbReference type="InterPro" id="IPR036396">
    <property type="entry name" value="Cyt_P450_sf"/>
</dbReference>
<dbReference type="InterPro" id="IPR001128">
    <property type="entry name" value="Cyt_P450"/>
</dbReference>